<feature type="region of interest" description="Disordered" evidence="1">
    <location>
        <begin position="1"/>
        <end position="341"/>
    </location>
</feature>
<dbReference type="AlphaFoldDB" id="A0A4R0R2W2"/>
<comment type="caution">
    <text evidence="2">The sequence shown here is derived from an EMBL/GenBank/DDBJ whole genome shotgun (WGS) entry which is preliminary data.</text>
</comment>
<feature type="compositionally biased region" description="Pro residues" evidence="1">
    <location>
        <begin position="202"/>
        <end position="212"/>
    </location>
</feature>
<evidence type="ECO:0000313" key="3">
    <source>
        <dbReference type="Proteomes" id="UP000292702"/>
    </source>
</evidence>
<feature type="compositionally biased region" description="Pro residues" evidence="1">
    <location>
        <begin position="137"/>
        <end position="155"/>
    </location>
</feature>
<feature type="non-terminal residue" evidence="2">
    <location>
        <position position="1"/>
    </location>
</feature>
<evidence type="ECO:0000313" key="2">
    <source>
        <dbReference type="EMBL" id="TCD61450.1"/>
    </source>
</evidence>
<feature type="compositionally biased region" description="Low complexity" evidence="1">
    <location>
        <begin position="75"/>
        <end position="92"/>
    </location>
</feature>
<feature type="compositionally biased region" description="Basic and acidic residues" evidence="1">
    <location>
        <begin position="47"/>
        <end position="58"/>
    </location>
</feature>
<dbReference type="EMBL" id="RWJN01000465">
    <property type="protein sequence ID" value="TCD61450.1"/>
    <property type="molecule type" value="Genomic_DNA"/>
</dbReference>
<feature type="compositionally biased region" description="Low complexity" evidence="1">
    <location>
        <begin position="303"/>
        <end position="312"/>
    </location>
</feature>
<keyword evidence="3" id="KW-1185">Reference proteome</keyword>
<dbReference type="Proteomes" id="UP000292702">
    <property type="component" value="Unassembled WGS sequence"/>
</dbReference>
<sequence length="373" mass="39399">GSAWQEKFSRGARKRRNSSADDVRGHAHHRRVSEDIPGFDAILNVDEVDKRRRSRDASESPAVTPRAEDPHAHIPDATSGSGSGSDAGLLPSLTRQKLRISTTTPLDSGSGASGKTATPSRTTTLKEEDEEDQLFPLPSPRRTPNGSPLPSPLPTPSSSTTNLATFGQKSSSQTNLAAGASPGLLNSSGSGEPRPTYLQVPSTPPPPPPPRPMDTIPETRGYFTEEPEPDYAELSLLQEADADEAEVDDVPELTRSPSLFSTSTSPSPNLSLSTPSPSPVIPRHTLARREMELERTPPPPYSASPSPAVAIPHSRESGRESVSGGRDRSSSLSVSTSPSSWRKLQVHLNAGSLLKAGAEVLKGVNGMGGSVVV</sequence>
<feature type="compositionally biased region" description="Polar residues" evidence="1">
    <location>
        <begin position="93"/>
        <end position="107"/>
    </location>
</feature>
<proteinExistence type="predicted"/>
<feature type="compositionally biased region" description="Basic and acidic residues" evidence="1">
    <location>
        <begin position="313"/>
        <end position="329"/>
    </location>
</feature>
<gene>
    <name evidence="2" type="ORF">EIP91_008407</name>
</gene>
<name>A0A4R0R2W2_9APHY</name>
<reference evidence="2 3" key="1">
    <citation type="submission" date="2018-11" db="EMBL/GenBank/DDBJ databases">
        <title>Genome assembly of Steccherinum ochraceum LE-BIN_3174, the white-rot fungus of the Steccherinaceae family (The Residual Polyporoid clade, Polyporales, Basidiomycota).</title>
        <authorList>
            <person name="Fedorova T.V."/>
            <person name="Glazunova O.A."/>
            <person name="Landesman E.O."/>
            <person name="Moiseenko K.V."/>
            <person name="Psurtseva N.V."/>
            <person name="Savinova O.S."/>
            <person name="Shakhova N.V."/>
            <person name="Tyazhelova T.V."/>
            <person name="Vasina D.V."/>
        </authorList>
    </citation>
    <scope>NUCLEOTIDE SEQUENCE [LARGE SCALE GENOMIC DNA]</scope>
    <source>
        <strain evidence="2 3">LE-BIN_3174</strain>
    </source>
</reference>
<dbReference type="OrthoDB" id="3269282at2759"/>
<organism evidence="2 3">
    <name type="scientific">Steccherinum ochraceum</name>
    <dbReference type="NCBI Taxonomy" id="92696"/>
    <lineage>
        <taxon>Eukaryota</taxon>
        <taxon>Fungi</taxon>
        <taxon>Dikarya</taxon>
        <taxon>Basidiomycota</taxon>
        <taxon>Agaricomycotina</taxon>
        <taxon>Agaricomycetes</taxon>
        <taxon>Polyporales</taxon>
        <taxon>Steccherinaceae</taxon>
        <taxon>Steccherinum</taxon>
    </lineage>
</organism>
<dbReference type="STRING" id="92696.A0A4R0R2W2"/>
<feature type="compositionally biased region" description="Polar residues" evidence="1">
    <location>
        <begin position="162"/>
        <end position="176"/>
    </location>
</feature>
<protein>
    <submittedName>
        <fullName evidence="2">Uncharacterized protein</fullName>
    </submittedName>
</protein>
<accession>A0A4R0R2W2</accession>
<feature type="compositionally biased region" description="Acidic residues" evidence="1">
    <location>
        <begin position="240"/>
        <end position="251"/>
    </location>
</feature>
<feature type="compositionally biased region" description="Polar residues" evidence="1">
    <location>
        <begin position="113"/>
        <end position="123"/>
    </location>
</feature>
<evidence type="ECO:0000256" key="1">
    <source>
        <dbReference type="SAM" id="MobiDB-lite"/>
    </source>
</evidence>
<feature type="compositionally biased region" description="Low complexity" evidence="1">
    <location>
        <begin position="330"/>
        <end position="341"/>
    </location>
</feature>
<feature type="compositionally biased region" description="Low complexity" evidence="1">
    <location>
        <begin position="253"/>
        <end position="275"/>
    </location>
</feature>